<organism evidence="1">
    <name type="scientific">Anguilla anguilla</name>
    <name type="common">European freshwater eel</name>
    <name type="synonym">Muraena anguilla</name>
    <dbReference type="NCBI Taxonomy" id="7936"/>
    <lineage>
        <taxon>Eukaryota</taxon>
        <taxon>Metazoa</taxon>
        <taxon>Chordata</taxon>
        <taxon>Craniata</taxon>
        <taxon>Vertebrata</taxon>
        <taxon>Euteleostomi</taxon>
        <taxon>Actinopterygii</taxon>
        <taxon>Neopterygii</taxon>
        <taxon>Teleostei</taxon>
        <taxon>Anguilliformes</taxon>
        <taxon>Anguillidae</taxon>
        <taxon>Anguilla</taxon>
    </lineage>
</organism>
<evidence type="ECO:0000313" key="1">
    <source>
        <dbReference type="EMBL" id="JAH01729.1"/>
    </source>
</evidence>
<accession>A0A0E9PB43</accession>
<reference evidence="1" key="1">
    <citation type="submission" date="2014-11" db="EMBL/GenBank/DDBJ databases">
        <authorList>
            <person name="Amaro Gonzalez C."/>
        </authorList>
    </citation>
    <scope>NUCLEOTIDE SEQUENCE</scope>
</reference>
<dbReference type="AlphaFoldDB" id="A0A0E9PB43"/>
<protein>
    <submittedName>
        <fullName evidence="1">Uncharacterized protein</fullName>
    </submittedName>
</protein>
<proteinExistence type="predicted"/>
<reference evidence="1" key="2">
    <citation type="journal article" date="2015" name="Fish Shellfish Immunol.">
        <title>Early steps in the European eel (Anguilla anguilla)-Vibrio vulnificus interaction in the gills: Role of the RtxA13 toxin.</title>
        <authorList>
            <person name="Callol A."/>
            <person name="Pajuelo D."/>
            <person name="Ebbesson L."/>
            <person name="Teles M."/>
            <person name="MacKenzie S."/>
            <person name="Amaro C."/>
        </authorList>
    </citation>
    <scope>NUCLEOTIDE SEQUENCE</scope>
</reference>
<name>A0A0E9PB43_ANGAN</name>
<sequence length="20" mass="2541">MPRRCRRPQIDMIITRHMTE</sequence>
<dbReference type="EMBL" id="GBXM01106848">
    <property type="protein sequence ID" value="JAH01729.1"/>
    <property type="molecule type" value="Transcribed_RNA"/>
</dbReference>